<accession>A0A0G0IB69</accession>
<evidence type="ECO:0008006" key="3">
    <source>
        <dbReference type="Google" id="ProtNLM"/>
    </source>
</evidence>
<dbReference type="SUPFAM" id="SSF48371">
    <property type="entry name" value="ARM repeat"/>
    <property type="match status" value="1"/>
</dbReference>
<dbReference type="Gene3D" id="1.25.10.90">
    <property type="match status" value="1"/>
</dbReference>
<dbReference type="PATRIC" id="fig|1618592.3.peg.658"/>
<reference evidence="1 2" key="1">
    <citation type="journal article" date="2015" name="Nature">
        <title>rRNA introns, odd ribosomes, and small enigmatic genomes across a large radiation of phyla.</title>
        <authorList>
            <person name="Brown C.T."/>
            <person name="Hug L.A."/>
            <person name="Thomas B.C."/>
            <person name="Sharon I."/>
            <person name="Castelle C.J."/>
            <person name="Singh A."/>
            <person name="Wilkins M.J."/>
            <person name="Williams K.H."/>
            <person name="Banfield J.F."/>
        </authorList>
    </citation>
    <scope>NUCLEOTIDE SEQUENCE [LARGE SCALE GENOMIC DNA]</scope>
</reference>
<gene>
    <name evidence="1" type="ORF">US67_C0041G0007</name>
</gene>
<dbReference type="PANTHER" id="PTHR41291">
    <property type="entry name" value="DNA ALKYLATION REPAIR PROTEIN"/>
    <property type="match status" value="1"/>
</dbReference>
<proteinExistence type="predicted"/>
<evidence type="ECO:0000313" key="1">
    <source>
        <dbReference type="EMBL" id="KKQ48220.1"/>
    </source>
</evidence>
<comment type="caution">
    <text evidence="1">The sequence shown here is derived from an EMBL/GenBank/DDBJ whole genome shotgun (WGS) entry which is preliminary data.</text>
</comment>
<sequence length="230" mass="26573">MNYQEIIDKLKTYKNPKNVEGMARFGINPKNTLGVSIYILRPLAKEIQKNSSYTKSPEDLHQLAIQLWDSKIHEARILAGFIDIPAMITDAQMDEWVADFDSWDVCDQVISNLFDKSPFAYKKAYEWSKRIPEFEKRAGFAMMAALAVHDKKAPDGKLMKFFPVIIRESTDERNFVKKAVNWALRQIGKRNTNLREKSIKVAEDIIKNYPNSRSAQWIGKDAIRELSKKS</sequence>
<dbReference type="AlphaFoldDB" id="A0A0G0IB69"/>
<organism evidence="1 2">
    <name type="scientific">Candidatus Woesebacteria bacterium GW2011_GWD1_38_10</name>
    <dbReference type="NCBI Taxonomy" id="1618592"/>
    <lineage>
        <taxon>Bacteria</taxon>
        <taxon>Candidatus Woeseibacteriota</taxon>
    </lineage>
</organism>
<dbReference type="InterPro" id="IPR016024">
    <property type="entry name" value="ARM-type_fold"/>
</dbReference>
<dbReference type="EMBL" id="LBTW01000041">
    <property type="protein sequence ID" value="KKQ48220.1"/>
    <property type="molecule type" value="Genomic_DNA"/>
</dbReference>
<dbReference type="Proteomes" id="UP000034366">
    <property type="component" value="Unassembled WGS sequence"/>
</dbReference>
<dbReference type="PANTHER" id="PTHR41291:SF1">
    <property type="entry name" value="DNA ALKYLATION REPAIR PROTEIN"/>
    <property type="match status" value="1"/>
</dbReference>
<name>A0A0G0IB69_9BACT</name>
<dbReference type="Pfam" id="PF08713">
    <property type="entry name" value="DNA_alkylation"/>
    <property type="match status" value="1"/>
</dbReference>
<dbReference type="CDD" id="cd06561">
    <property type="entry name" value="AlkD_like"/>
    <property type="match status" value="1"/>
</dbReference>
<dbReference type="InterPro" id="IPR014825">
    <property type="entry name" value="DNA_alkylation"/>
</dbReference>
<protein>
    <recommendedName>
        <fullName evidence="3">DNA alkylation repair protein</fullName>
    </recommendedName>
</protein>
<evidence type="ECO:0000313" key="2">
    <source>
        <dbReference type="Proteomes" id="UP000034366"/>
    </source>
</evidence>